<evidence type="ECO:0000259" key="4">
    <source>
        <dbReference type="PROSITE" id="PS50956"/>
    </source>
</evidence>
<dbReference type="InterPro" id="IPR019888">
    <property type="entry name" value="Tscrpt_reg_AsnC-like"/>
</dbReference>
<reference evidence="5 6" key="1">
    <citation type="submission" date="2018-02" db="EMBL/GenBank/DDBJ databases">
        <title>Genomic Encyclopedia of Archaeal and Bacterial Type Strains, Phase II (KMG-II): from individual species to whole genera.</title>
        <authorList>
            <person name="Goeker M."/>
        </authorList>
    </citation>
    <scope>NUCLEOTIDE SEQUENCE [LARGE SCALE GENOMIC DNA]</scope>
    <source>
        <strain evidence="5 6">DSM 22857</strain>
    </source>
</reference>
<feature type="domain" description="HTH asnC-type" evidence="4">
    <location>
        <begin position="2"/>
        <end position="63"/>
    </location>
</feature>
<dbReference type="SUPFAM" id="SSF46785">
    <property type="entry name" value="Winged helix' DNA-binding domain"/>
    <property type="match status" value="1"/>
</dbReference>
<dbReference type="PANTHER" id="PTHR30154">
    <property type="entry name" value="LEUCINE-RESPONSIVE REGULATORY PROTEIN"/>
    <property type="match status" value="1"/>
</dbReference>
<protein>
    <submittedName>
        <fullName evidence="5">DNA-binding Lrp family transcriptional regulator</fullName>
    </submittedName>
</protein>
<dbReference type="Proteomes" id="UP000239485">
    <property type="component" value="Unassembled WGS sequence"/>
</dbReference>
<dbReference type="GO" id="GO:0043200">
    <property type="term" value="P:response to amino acid"/>
    <property type="evidence" value="ECO:0007669"/>
    <property type="project" value="TreeGrafter"/>
</dbReference>
<dbReference type="InterPro" id="IPR000485">
    <property type="entry name" value="AsnC-type_HTH_dom"/>
</dbReference>
<evidence type="ECO:0000313" key="5">
    <source>
        <dbReference type="EMBL" id="PPK97897.1"/>
    </source>
</evidence>
<organism evidence="5 6">
    <name type="scientific">Kineococcus xinjiangensis</name>
    <dbReference type="NCBI Taxonomy" id="512762"/>
    <lineage>
        <taxon>Bacteria</taxon>
        <taxon>Bacillati</taxon>
        <taxon>Actinomycetota</taxon>
        <taxon>Actinomycetes</taxon>
        <taxon>Kineosporiales</taxon>
        <taxon>Kineosporiaceae</taxon>
        <taxon>Kineococcus</taxon>
    </lineage>
</organism>
<dbReference type="Gene3D" id="1.10.10.10">
    <property type="entry name" value="Winged helix-like DNA-binding domain superfamily/Winged helix DNA-binding domain"/>
    <property type="match status" value="1"/>
</dbReference>
<dbReference type="InterPro" id="IPR036388">
    <property type="entry name" value="WH-like_DNA-bd_sf"/>
</dbReference>
<keyword evidence="3" id="KW-0804">Transcription</keyword>
<name>A0A2S6IUE6_9ACTN</name>
<keyword evidence="6" id="KW-1185">Reference proteome</keyword>
<evidence type="ECO:0000256" key="3">
    <source>
        <dbReference type="ARBA" id="ARBA00023163"/>
    </source>
</evidence>
<dbReference type="GO" id="GO:0005829">
    <property type="term" value="C:cytosol"/>
    <property type="evidence" value="ECO:0007669"/>
    <property type="project" value="TreeGrafter"/>
</dbReference>
<dbReference type="InterPro" id="IPR011008">
    <property type="entry name" value="Dimeric_a/b-barrel"/>
</dbReference>
<dbReference type="PRINTS" id="PR00033">
    <property type="entry name" value="HTHASNC"/>
</dbReference>
<dbReference type="PROSITE" id="PS50956">
    <property type="entry name" value="HTH_ASNC_2"/>
    <property type="match status" value="1"/>
</dbReference>
<proteinExistence type="predicted"/>
<keyword evidence="1" id="KW-0805">Transcription regulation</keyword>
<keyword evidence="2 5" id="KW-0238">DNA-binding</keyword>
<dbReference type="Pfam" id="PF01037">
    <property type="entry name" value="AsnC_trans_reg"/>
    <property type="match status" value="1"/>
</dbReference>
<sequence>MLDDVDRAILHELAVDARIPNNALAERVGIAPSTCLGRVRALRAGGVIRGFHADIEPRALGRDLQAMISIKLAAHARGSMGPFVERISRQPEVLDVYFVAGANDYLVHVAVGSTEDLRVFVAQHLSRDPDVALTETSLIFEHTRAAGRR</sequence>
<dbReference type="SMART" id="SM00344">
    <property type="entry name" value="HTH_ASNC"/>
    <property type="match status" value="1"/>
</dbReference>
<dbReference type="Pfam" id="PF13404">
    <property type="entry name" value="HTH_AsnC-type"/>
    <property type="match status" value="1"/>
</dbReference>
<evidence type="ECO:0000256" key="1">
    <source>
        <dbReference type="ARBA" id="ARBA00023015"/>
    </source>
</evidence>
<dbReference type="Gene3D" id="3.30.70.920">
    <property type="match status" value="1"/>
</dbReference>
<dbReference type="InterPro" id="IPR019887">
    <property type="entry name" value="Tscrpt_reg_AsnC/Lrp_C"/>
</dbReference>
<dbReference type="PANTHER" id="PTHR30154:SF54">
    <property type="entry name" value="POSSIBLE TRANSCRIPTIONAL REGULATORY PROTEIN (PROBABLY LRP_ASNC-FAMILY)"/>
    <property type="match status" value="1"/>
</dbReference>
<dbReference type="GO" id="GO:0043565">
    <property type="term" value="F:sequence-specific DNA binding"/>
    <property type="evidence" value="ECO:0007669"/>
    <property type="project" value="InterPro"/>
</dbReference>
<evidence type="ECO:0000256" key="2">
    <source>
        <dbReference type="ARBA" id="ARBA00023125"/>
    </source>
</evidence>
<comment type="caution">
    <text evidence="5">The sequence shown here is derived from an EMBL/GenBank/DDBJ whole genome shotgun (WGS) entry which is preliminary data.</text>
</comment>
<dbReference type="AlphaFoldDB" id="A0A2S6IUE6"/>
<dbReference type="EMBL" id="PTJD01000002">
    <property type="protein sequence ID" value="PPK97897.1"/>
    <property type="molecule type" value="Genomic_DNA"/>
</dbReference>
<dbReference type="SUPFAM" id="SSF54909">
    <property type="entry name" value="Dimeric alpha+beta barrel"/>
    <property type="match status" value="1"/>
</dbReference>
<evidence type="ECO:0000313" key="6">
    <source>
        <dbReference type="Proteomes" id="UP000239485"/>
    </source>
</evidence>
<dbReference type="InterPro" id="IPR036390">
    <property type="entry name" value="WH_DNA-bd_sf"/>
</dbReference>
<gene>
    <name evidence="5" type="ORF">CLV92_10247</name>
</gene>
<accession>A0A2S6IUE6</accession>